<dbReference type="Proteomes" id="UP000443843">
    <property type="component" value="Unassembled WGS sequence"/>
</dbReference>
<dbReference type="EMBL" id="WNXQ01000003">
    <property type="protein sequence ID" value="MWB77571.1"/>
    <property type="molecule type" value="Genomic_DNA"/>
</dbReference>
<evidence type="ECO:0000256" key="1">
    <source>
        <dbReference type="SAM" id="SignalP"/>
    </source>
</evidence>
<sequence length="127" mass="13653">MRFMTAVVTALVLGAGMAAADPVEGLWKTEVDDGNYAIIDVSACGARICGVISRTFNADGEFKSEVIGRQIVWDMMPEGGGAYGDGKIWRPSNDKVYRSKMKMSGNSLKVSGCIGPICLGQNWTRVQ</sequence>
<reference evidence="3 4" key="1">
    <citation type="submission" date="2019-11" db="EMBL/GenBank/DDBJ databases">
        <title>Pseudooceanicola pacifica sp. nov., isolated from deep-sea sediment of the Pacific Ocean.</title>
        <authorList>
            <person name="Lyu L."/>
        </authorList>
    </citation>
    <scope>NUCLEOTIDE SEQUENCE [LARGE SCALE GENOMIC DNA]</scope>
    <source>
        <strain evidence="3 4">216_PA32_1</strain>
    </source>
</reference>
<gene>
    <name evidence="3" type="ORF">GLS40_06015</name>
</gene>
<evidence type="ECO:0000313" key="3">
    <source>
        <dbReference type="EMBL" id="MWB77571.1"/>
    </source>
</evidence>
<feature type="chain" id="PRO_5032954260" evidence="1">
    <location>
        <begin position="21"/>
        <end position="127"/>
    </location>
</feature>
<dbReference type="Pfam" id="PF09917">
    <property type="entry name" value="DUF2147"/>
    <property type="match status" value="1"/>
</dbReference>
<dbReference type="Gene3D" id="2.40.128.520">
    <property type="match status" value="1"/>
</dbReference>
<evidence type="ECO:0000313" key="4">
    <source>
        <dbReference type="Proteomes" id="UP000443843"/>
    </source>
</evidence>
<dbReference type="InterPro" id="IPR019223">
    <property type="entry name" value="DUF2147"/>
</dbReference>
<comment type="caution">
    <text evidence="3">The sequence shown here is derived from an EMBL/GenBank/DDBJ whole genome shotgun (WGS) entry which is preliminary data.</text>
</comment>
<proteinExistence type="predicted"/>
<dbReference type="RefSeq" id="WP_160381848.1">
    <property type="nucleotide sequence ID" value="NZ_WNXQ01000003.1"/>
</dbReference>
<feature type="domain" description="DUF2147" evidence="2">
    <location>
        <begin position="25"/>
        <end position="125"/>
    </location>
</feature>
<dbReference type="PANTHER" id="PTHR36919">
    <property type="entry name" value="BLR1215 PROTEIN"/>
    <property type="match status" value="1"/>
</dbReference>
<evidence type="ECO:0000259" key="2">
    <source>
        <dbReference type="Pfam" id="PF09917"/>
    </source>
</evidence>
<organism evidence="3 4">
    <name type="scientific">Pseudooceanicola pacificus</name>
    <dbReference type="NCBI Taxonomy" id="2676438"/>
    <lineage>
        <taxon>Bacteria</taxon>
        <taxon>Pseudomonadati</taxon>
        <taxon>Pseudomonadota</taxon>
        <taxon>Alphaproteobacteria</taxon>
        <taxon>Rhodobacterales</taxon>
        <taxon>Paracoccaceae</taxon>
        <taxon>Pseudooceanicola</taxon>
    </lineage>
</organism>
<accession>A0A844W432</accession>
<dbReference type="PANTHER" id="PTHR36919:SF3">
    <property type="entry name" value="BLL5882 PROTEIN"/>
    <property type="match status" value="1"/>
</dbReference>
<feature type="signal peptide" evidence="1">
    <location>
        <begin position="1"/>
        <end position="20"/>
    </location>
</feature>
<keyword evidence="4" id="KW-1185">Reference proteome</keyword>
<keyword evidence="1" id="KW-0732">Signal</keyword>
<protein>
    <submittedName>
        <fullName evidence="3">DUF2147 domain-containing protein</fullName>
    </submittedName>
</protein>
<dbReference type="AlphaFoldDB" id="A0A844W432"/>
<name>A0A844W432_9RHOB</name>